<gene>
    <name evidence="1" type="ORF">AtDm6_3145</name>
</gene>
<dbReference type="Proteomes" id="UP000029448">
    <property type="component" value="Unassembled WGS sequence"/>
</dbReference>
<name>A0A094YGJ6_9PROT</name>
<sequence length="43" mass="4861">MNGTQMTGMLSRLGALTPYCKRKNLFLGRFWTRVVVVETLLTG</sequence>
<protein>
    <submittedName>
        <fullName evidence="1">Uncharacterized protein</fullName>
    </submittedName>
</protein>
<dbReference type="AlphaFoldDB" id="A0A094YGJ6"/>
<comment type="caution">
    <text evidence="1">The sequence shown here is derived from an EMBL/GenBank/DDBJ whole genome shotgun (WGS) entry which is preliminary data.</text>
</comment>
<evidence type="ECO:0000313" key="2">
    <source>
        <dbReference type="Proteomes" id="UP000029448"/>
    </source>
</evidence>
<evidence type="ECO:0000313" key="1">
    <source>
        <dbReference type="EMBL" id="KGB21150.1"/>
    </source>
</evidence>
<accession>A0A094YGJ6</accession>
<keyword evidence="2" id="KW-1185">Reference proteome</keyword>
<organism evidence="1 2">
    <name type="scientific">Acetobacter tropicalis</name>
    <dbReference type="NCBI Taxonomy" id="104102"/>
    <lineage>
        <taxon>Bacteria</taxon>
        <taxon>Pseudomonadati</taxon>
        <taxon>Pseudomonadota</taxon>
        <taxon>Alphaproteobacteria</taxon>
        <taxon>Acetobacterales</taxon>
        <taxon>Acetobacteraceae</taxon>
        <taxon>Acetobacter</taxon>
    </lineage>
</organism>
<dbReference type="EMBL" id="JOKM01000103">
    <property type="protein sequence ID" value="KGB21150.1"/>
    <property type="molecule type" value="Genomic_DNA"/>
</dbReference>
<reference evidence="1 2" key="1">
    <citation type="submission" date="2014-06" db="EMBL/GenBank/DDBJ databases">
        <title>Functional and comparative genomic analyses of the Drosophila gut microbiota identify candidate symbiosis factors.</title>
        <authorList>
            <person name="Newell P.D."/>
            <person name="Chaston J.M."/>
            <person name="Douglas A.E."/>
        </authorList>
    </citation>
    <scope>NUCLEOTIDE SEQUENCE [LARGE SCALE GENOMIC DNA]</scope>
    <source>
        <strain evidence="1 2">DmCS_006</strain>
    </source>
</reference>
<proteinExistence type="predicted"/>